<dbReference type="InParanoid" id="A2DD61"/>
<reference evidence="6" key="2">
    <citation type="journal article" date="2007" name="Science">
        <title>Draft genome sequence of the sexually transmitted pathogen Trichomonas vaginalis.</title>
        <authorList>
            <person name="Carlton J.M."/>
            <person name="Hirt R.P."/>
            <person name="Silva J.C."/>
            <person name="Delcher A.L."/>
            <person name="Schatz M."/>
            <person name="Zhao Q."/>
            <person name="Wortman J.R."/>
            <person name="Bidwell S.L."/>
            <person name="Alsmark U.C.M."/>
            <person name="Besteiro S."/>
            <person name="Sicheritz-Ponten T."/>
            <person name="Noel C.J."/>
            <person name="Dacks J.B."/>
            <person name="Foster P.G."/>
            <person name="Simillion C."/>
            <person name="Van de Peer Y."/>
            <person name="Miranda-Saavedra D."/>
            <person name="Barton G.J."/>
            <person name="Westrop G.D."/>
            <person name="Mueller S."/>
            <person name="Dessi D."/>
            <person name="Fiori P.L."/>
            <person name="Ren Q."/>
            <person name="Paulsen I."/>
            <person name="Zhang H."/>
            <person name="Bastida-Corcuera F.D."/>
            <person name="Simoes-Barbosa A."/>
            <person name="Brown M.T."/>
            <person name="Hayes R.D."/>
            <person name="Mukherjee M."/>
            <person name="Okumura C.Y."/>
            <person name="Schneider R."/>
            <person name="Smith A.J."/>
            <person name="Vanacova S."/>
            <person name="Villalvazo M."/>
            <person name="Haas B.J."/>
            <person name="Pertea M."/>
            <person name="Feldblyum T.V."/>
            <person name="Utterback T.R."/>
            <person name="Shu C.L."/>
            <person name="Osoegawa K."/>
            <person name="de Jong P.J."/>
            <person name="Hrdy I."/>
            <person name="Horvathova L."/>
            <person name="Zubacova Z."/>
            <person name="Dolezal P."/>
            <person name="Malik S.B."/>
            <person name="Logsdon J.M. Jr."/>
            <person name="Henze K."/>
            <person name="Gupta A."/>
            <person name="Wang C.C."/>
            <person name="Dunne R.L."/>
            <person name="Upcroft J.A."/>
            <person name="Upcroft P."/>
            <person name="White O."/>
            <person name="Salzberg S.L."/>
            <person name="Tang P."/>
            <person name="Chiu C.-H."/>
            <person name="Lee Y.-S."/>
            <person name="Embley T.M."/>
            <person name="Coombs G.H."/>
            <person name="Mottram J.C."/>
            <person name="Tachezy J."/>
            <person name="Fraser-Liggett C.M."/>
            <person name="Johnson P.J."/>
        </authorList>
    </citation>
    <scope>NUCLEOTIDE SEQUENCE [LARGE SCALE GENOMIC DNA]</scope>
    <source>
        <strain evidence="6">G3</strain>
    </source>
</reference>
<comment type="subcellular location">
    <subcellularLocation>
        <location evidence="1">Nucleus</location>
    </subcellularLocation>
</comment>
<keyword evidence="7" id="KW-1185">Reference proteome</keyword>
<evidence type="ECO:0000256" key="1">
    <source>
        <dbReference type="ARBA" id="ARBA00004123"/>
    </source>
</evidence>
<dbReference type="GO" id="GO:0005686">
    <property type="term" value="C:U2 snRNP"/>
    <property type="evidence" value="ECO:0000318"/>
    <property type="project" value="GO_Central"/>
</dbReference>
<dbReference type="STRING" id="5722.A2DD61"/>
<feature type="domain" description="RSE1/DDB1/CPSF1 second beta-propeller" evidence="5">
    <location>
        <begin position="437"/>
        <end position="753"/>
    </location>
</feature>
<dbReference type="eggNOG" id="KOG1898">
    <property type="taxonomic scope" value="Eukaryota"/>
</dbReference>
<dbReference type="PANTHER" id="PTHR10644">
    <property type="entry name" value="DNA REPAIR/RNA PROCESSING CPSF FAMILY"/>
    <property type="match status" value="1"/>
</dbReference>
<dbReference type="InterPro" id="IPR036322">
    <property type="entry name" value="WD40_repeat_dom_sf"/>
</dbReference>
<dbReference type="FunCoup" id="A2DD61">
    <property type="interactions" value="1344"/>
</dbReference>
<dbReference type="SMR" id="A2DD61"/>
<dbReference type="GO" id="GO:0000398">
    <property type="term" value="P:mRNA splicing, via spliceosome"/>
    <property type="evidence" value="ECO:0000318"/>
    <property type="project" value="GO_Central"/>
</dbReference>
<feature type="domain" description="RSE1/DDB1/CPSF1 C-terminal" evidence="3">
    <location>
        <begin position="798"/>
        <end position="1111"/>
    </location>
</feature>
<dbReference type="GO" id="GO:0005634">
    <property type="term" value="C:nucleus"/>
    <property type="evidence" value="ECO:0000318"/>
    <property type="project" value="GO_Central"/>
</dbReference>
<dbReference type="Pfam" id="PF10433">
    <property type="entry name" value="Beta-prop_RSE1_1st"/>
    <property type="match status" value="1"/>
</dbReference>
<sequence>MIRLYHSVIQPPQHVKCCTVGKFTGTSNPDYDEIAVSLGTYISIYAQIQMEQDIMKQIVNEPMYSHIYNLATLSLPKSEKDYLVVMSDAANIVIFDLHGCKFNAIVSLPYGRTGLRRMEPGYYLAVSPCGRAILASAIEKFKLAWTVTKNNENLPTVSAPLENSRNKTFVYSTVALDVGYEVPKFACIEVHFKQPQDEPERTFNPKTEPKYLTFYQLDTNINFLVRCGKKDDEIPLPPTSSLLVSVPGPLFDYPGGVLVCSTGHLQYFDNNGQLKDECDLPQRENEENSIIITSAVFCSSNGWLILLQNQFGDLLFTKIQKQCKIQIQYFDTVQIATSLTITNQGTLCVFGEEYSNSFYYITESCEDVEEGFVEKTFSPNTENTKIEYFEGHEIKNRLTKLITAPSFRGSQLGDIISIHGSFNKSSLKITRKGMPTKVLKPIEIGGGCTFVKAVKKDPLNEYDTFIFVSNESTTRIFEFFEETRELKDSKESLFVTDKKTIDVFFLPAFNNTSSLAQITTEGMRIINDKEKHDWKRDESSKIICVTANPSQIAIVYDDNQIVLFETDETSLPKEVSSNKVMEIAGQITSIALPQPQTGVRYVEWLAVSAVNDGLSIVYIVNISKTTEMWSVSSRQILDKTVISMMFLFVPGIGNILHIGHNEGLLTRTNLDDSNGSLDNATLKFLGNAPVTFSRCEVKNQNSILINCASPWYTKGLSLVQLSSSPFVSCCQYKAPFFIDDSFIGLTTNNMVLFYTPDKNILIDTQTLDLDMTPRQIVHIPNTKFVCVLMSDLIKGKWKSQAKLVNYDELISSEPLQLDDNLLVSAACYLENYNLVAVCVAKNLSFFPKRCDGGQVLLLDIGSGIPKVVQSTDFDDIPQAIAPFGEYVILGVQETLMVLKVGRTKLLKKCCSKAFPHCINYLKAFGTRIIAGDAMESFHFVKFDKEEDILSIFADDMVPRHPLSAIGLDRSTVCCGDKFGSFCILRLPPDINDDAEIDPSDVGHAFENEKFPGAKNKVELSNMYHIGSPITGLCLSQGDFENTSIVYGTVDGEIGLFIPLKTDTDARLFRLLEDEMKKLIKSPVGRFIEQFRSYYTPLKCVNDSNLLLSYIDLPTNLQKEIAEKLKVKPFDLSRLLAKVDSSI</sequence>
<dbReference type="InterPro" id="IPR050358">
    <property type="entry name" value="RSE1/DDB1/CFT1"/>
</dbReference>
<evidence type="ECO:0000259" key="3">
    <source>
        <dbReference type="Pfam" id="PF03178"/>
    </source>
</evidence>
<dbReference type="GO" id="GO:0030620">
    <property type="term" value="F:U2 snRNA binding"/>
    <property type="evidence" value="ECO:0000318"/>
    <property type="project" value="GO_Central"/>
</dbReference>
<reference evidence="6" key="1">
    <citation type="submission" date="2006-10" db="EMBL/GenBank/DDBJ databases">
        <authorList>
            <person name="Amadeo P."/>
            <person name="Zhao Q."/>
            <person name="Wortman J."/>
            <person name="Fraser-Liggett C."/>
            <person name="Carlton J."/>
        </authorList>
    </citation>
    <scope>NUCLEOTIDE SEQUENCE</scope>
    <source>
        <strain evidence="6">G3</strain>
    </source>
</reference>
<dbReference type="VEuPathDB" id="TrichDB:TVAG_013050"/>
<dbReference type="InterPro" id="IPR058543">
    <property type="entry name" value="Beta-prop_RSE1/DDB1/CPSF1_2nd"/>
</dbReference>
<evidence type="ECO:0000259" key="4">
    <source>
        <dbReference type="Pfam" id="PF10433"/>
    </source>
</evidence>
<protein>
    <submittedName>
        <fullName evidence="6">CPSF A subunit region family protein</fullName>
    </submittedName>
</protein>
<accession>A2DD61</accession>
<dbReference type="InterPro" id="IPR015943">
    <property type="entry name" value="WD40/YVTN_repeat-like_dom_sf"/>
</dbReference>
<dbReference type="VEuPathDB" id="TrichDB:TVAGG3_0987780"/>
<dbReference type="InterPro" id="IPR004871">
    <property type="entry name" value="RSE1/DDB1/CPSF1_C"/>
</dbReference>
<dbReference type="Gene3D" id="2.130.10.10">
    <property type="entry name" value="YVTN repeat-like/Quinoprotein amine dehydrogenase"/>
    <property type="match status" value="3"/>
</dbReference>
<dbReference type="EMBL" id="DS113189">
    <property type="protein sequence ID" value="EAY21540.1"/>
    <property type="molecule type" value="Genomic_DNA"/>
</dbReference>
<proteinExistence type="predicted"/>
<feature type="domain" description="RSE1/DDB1/CPSF1 first beta-propeller" evidence="4">
    <location>
        <begin position="18"/>
        <end position="364"/>
    </location>
</feature>
<name>A2DD61_TRIV3</name>
<dbReference type="SUPFAM" id="SSF50978">
    <property type="entry name" value="WD40 repeat-like"/>
    <property type="match status" value="1"/>
</dbReference>
<evidence type="ECO:0000313" key="6">
    <source>
        <dbReference type="EMBL" id="EAY21540.1"/>
    </source>
</evidence>
<dbReference type="Pfam" id="PF03178">
    <property type="entry name" value="CPSF_A"/>
    <property type="match status" value="1"/>
</dbReference>
<dbReference type="InterPro" id="IPR018846">
    <property type="entry name" value="Beta-prop_RSE1/DDB1/CPSF1_1st"/>
</dbReference>
<evidence type="ECO:0000313" key="7">
    <source>
        <dbReference type="Proteomes" id="UP000001542"/>
    </source>
</evidence>
<evidence type="ECO:0000256" key="2">
    <source>
        <dbReference type="ARBA" id="ARBA00023242"/>
    </source>
</evidence>
<gene>
    <name evidence="6" type="ORF">TVAG_013050</name>
</gene>
<dbReference type="OrthoDB" id="436637at2759"/>
<dbReference type="KEGG" id="tva:5467108"/>
<evidence type="ECO:0000259" key="5">
    <source>
        <dbReference type="Pfam" id="PF23726"/>
    </source>
</evidence>
<organism evidence="6 7">
    <name type="scientific">Trichomonas vaginalis (strain ATCC PRA-98 / G3)</name>
    <dbReference type="NCBI Taxonomy" id="412133"/>
    <lineage>
        <taxon>Eukaryota</taxon>
        <taxon>Metamonada</taxon>
        <taxon>Parabasalia</taxon>
        <taxon>Trichomonadida</taxon>
        <taxon>Trichomonadidae</taxon>
        <taxon>Trichomonas</taxon>
    </lineage>
</organism>
<dbReference type="Pfam" id="PF23726">
    <property type="entry name" value="Beta-prop_RSE1_2nd"/>
    <property type="match status" value="1"/>
</dbReference>
<keyword evidence="2" id="KW-0539">Nucleus</keyword>
<dbReference type="OMA" id="PRATGHW"/>
<dbReference type="RefSeq" id="XP_001582526.1">
    <property type="nucleotide sequence ID" value="XM_001582476.1"/>
</dbReference>
<dbReference type="AlphaFoldDB" id="A2DD61"/>
<dbReference type="Proteomes" id="UP000001542">
    <property type="component" value="Unassembled WGS sequence"/>
</dbReference>